<dbReference type="EC" id="2.5.1.18" evidence="3"/>
<proteinExistence type="predicted"/>
<dbReference type="PANTHER" id="PTHR44051:SF8">
    <property type="entry name" value="GLUTATHIONE S-TRANSFERASE GSTA"/>
    <property type="match status" value="1"/>
</dbReference>
<name>F4QKX4_9CAUL</name>
<dbReference type="Pfam" id="PF00043">
    <property type="entry name" value="GST_C"/>
    <property type="match status" value="1"/>
</dbReference>
<keyword evidence="4" id="KW-1185">Reference proteome</keyword>
<protein>
    <submittedName>
        <fullName evidence="3">Glutathione S-transferase</fullName>
        <ecNumber evidence="3">2.5.1.18</ecNumber>
    </submittedName>
</protein>
<organism evidence="3 4">
    <name type="scientific">Asticcacaulis biprosthecium C19</name>
    <dbReference type="NCBI Taxonomy" id="715226"/>
    <lineage>
        <taxon>Bacteria</taxon>
        <taxon>Pseudomonadati</taxon>
        <taxon>Pseudomonadota</taxon>
        <taxon>Alphaproteobacteria</taxon>
        <taxon>Caulobacterales</taxon>
        <taxon>Caulobacteraceae</taxon>
        <taxon>Asticcacaulis</taxon>
    </lineage>
</organism>
<dbReference type="NCBIfam" id="NF007831">
    <property type="entry name" value="PRK10542.1"/>
    <property type="match status" value="1"/>
</dbReference>
<dbReference type="InterPro" id="IPR004045">
    <property type="entry name" value="Glutathione_S-Trfase_N"/>
</dbReference>
<dbReference type="CDD" id="cd03188">
    <property type="entry name" value="GST_C_Beta"/>
    <property type="match status" value="1"/>
</dbReference>
<evidence type="ECO:0000259" key="1">
    <source>
        <dbReference type="PROSITE" id="PS50404"/>
    </source>
</evidence>
<dbReference type="GO" id="GO:0004364">
    <property type="term" value="F:glutathione transferase activity"/>
    <property type="evidence" value="ECO:0007669"/>
    <property type="project" value="UniProtKB-EC"/>
</dbReference>
<dbReference type="InterPro" id="IPR036249">
    <property type="entry name" value="Thioredoxin-like_sf"/>
</dbReference>
<sequence>MKLFYAPGACSLSPHIALREAGLVFDLEKVDPAAGTTKAGLSYADINAKGYVPALRLADGEVLTEGAAIVQYIADLAPQSGLAPAAGTLARIRLQEHLNYLASEVHKAFTPLFRNTTSEEGRAAARANVIHRLDYIEQVLSDGRAFLVGEGFTVADAYLFVVAGWTKPTGIGLERWPYLQAFVTRVAQRPAVQAALQAEGLAA</sequence>
<evidence type="ECO:0000313" key="3">
    <source>
        <dbReference type="EMBL" id="EGF92197.1"/>
    </source>
</evidence>
<evidence type="ECO:0000313" key="4">
    <source>
        <dbReference type="Proteomes" id="UP000006512"/>
    </source>
</evidence>
<dbReference type="InterPro" id="IPR010987">
    <property type="entry name" value="Glutathione-S-Trfase_C-like"/>
</dbReference>
<dbReference type="Gene3D" id="1.20.1050.10">
    <property type="match status" value="1"/>
</dbReference>
<keyword evidence="3" id="KW-0808">Transferase</keyword>
<dbReference type="EMBL" id="GL883077">
    <property type="protein sequence ID" value="EGF92197.1"/>
    <property type="molecule type" value="Genomic_DNA"/>
</dbReference>
<dbReference type="RefSeq" id="WP_006271372.1">
    <property type="nucleotide sequence ID" value="NZ_GL883077.1"/>
</dbReference>
<evidence type="ECO:0000259" key="2">
    <source>
        <dbReference type="PROSITE" id="PS50405"/>
    </source>
</evidence>
<dbReference type="PROSITE" id="PS50404">
    <property type="entry name" value="GST_NTER"/>
    <property type="match status" value="1"/>
</dbReference>
<dbReference type="SFLD" id="SFLDG00358">
    <property type="entry name" value="Main_(cytGST)"/>
    <property type="match status" value="1"/>
</dbReference>
<dbReference type="HOGENOM" id="CLU_011226_6_1_5"/>
<gene>
    <name evidence="3" type="primary">gst</name>
    <name evidence="3" type="ORF">ABI_06300</name>
</gene>
<reference evidence="4" key="1">
    <citation type="submission" date="2011-03" db="EMBL/GenBank/DDBJ databases">
        <title>Draft genome sequence of Brevundimonas diminuta.</title>
        <authorList>
            <person name="Brown P.J.B."/>
            <person name="Buechlein A."/>
            <person name="Hemmerich C."/>
            <person name="Brun Y.V."/>
        </authorList>
    </citation>
    <scope>NUCLEOTIDE SEQUENCE [LARGE SCALE GENOMIC DNA]</scope>
    <source>
        <strain evidence="4">C19</strain>
    </source>
</reference>
<dbReference type="CDD" id="cd03057">
    <property type="entry name" value="GST_N_Beta"/>
    <property type="match status" value="1"/>
</dbReference>
<dbReference type="InterPro" id="IPR036282">
    <property type="entry name" value="Glutathione-S-Trfase_C_sf"/>
</dbReference>
<dbReference type="SUPFAM" id="SSF47616">
    <property type="entry name" value="GST C-terminal domain-like"/>
    <property type="match status" value="1"/>
</dbReference>
<dbReference type="Gene3D" id="3.40.30.10">
    <property type="entry name" value="Glutaredoxin"/>
    <property type="match status" value="1"/>
</dbReference>
<dbReference type="OrthoDB" id="7583243at2"/>
<dbReference type="eggNOG" id="COG0625">
    <property type="taxonomic scope" value="Bacteria"/>
</dbReference>
<dbReference type="Pfam" id="PF13409">
    <property type="entry name" value="GST_N_2"/>
    <property type="match status" value="1"/>
</dbReference>
<dbReference type="AlphaFoldDB" id="F4QKX4"/>
<dbReference type="STRING" id="715226.ABI_06300"/>
<dbReference type="SFLD" id="SFLDG01150">
    <property type="entry name" value="Main.1:_Beta-like"/>
    <property type="match status" value="1"/>
</dbReference>
<feature type="domain" description="GST C-terminal" evidence="2">
    <location>
        <begin position="87"/>
        <end position="203"/>
    </location>
</feature>
<dbReference type="PROSITE" id="PS50405">
    <property type="entry name" value="GST_CTER"/>
    <property type="match status" value="1"/>
</dbReference>
<dbReference type="InterPro" id="IPR040079">
    <property type="entry name" value="Glutathione_S-Trfase"/>
</dbReference>
<dbReference type="SFLD" id="SFLDS00019">
    <property type="entry name" value="Glutathione_Transferase_(cytos"/>
    <property type="match status" value="1"/>
</dbReference>
<dbReference type="SUPFAM" id="SSF52833">
    <property type="entry name" value="Thioredoxin-like"/>
    <property type="match status" value="1"/>
</dbReference>
<dbReference type="PANTHER" id="PTHR44051">
    <property type="entry name" value="GLUTATHIONE S-TRANSFERASE-RELATED"/>
    <property type="match status" value="1"/>
</dbReference>
<dbReference type="InterPro" id="IPR004046">
    <property type="entry name" value="GST_C"/>
</dbReference>
<accession>F4QKX4</accession>
<feature type="domain" description="GST N-terminal" evidence="1">
    <location>
        <begin position="1"/>
        <end position="81"/>
    </location>
</feature>
<dbReference type="Proteomes" id="UP000006512">
    <property type="component" value="Unassembled WGS sequence"/>
</dbReference>